<evidence type="ECO:0000313" key="14">
    <source>
        <dbReference type="Proteomes" id="UP000433483"/>
    </source>
</evidence>
<dbReference type="EMBL" id="QXGF01002312">
    <property type="protein sequence ID" value="KAE8925239.1"/>
    <property type="molecule type" value="Genomic_DNA"/>
</dbReference>
<evidence type="ECO:0000313" key="5">
    <source>
        <dbReference type="EMBL" id="KAE9078533.1"/>
    </source>
</evidence>
<feature type="transmembrane region" description="Helical" evidence="2">
    <location>
        <begin position="563"/>
        <end position="586"/>
    </location>
</feature>
<keyword evidence="14" id="KW-1185">Reference proteome</keyword>
<dbReference type="OrthoDB" id="160938at2759"/>
<reference evidence="19 20" key="1">
    <citation type="submission" date="2018-09" db="EMBL/GenBank/DDBJ databases">
        <title>Genomic investigation of the strawberry pathogen Phytophthora fragariae indicates pathogenicity is determined by transcriptional variation in three key races.</title>
        <authorList>
            <person name="Adams T.M."/>
            <person name="Armitage A.D."/>
            <person name="Sobczyk M.K."/>
            <person name="Bates H.J."/>
            <person name="Dunwell J.M."/>
            <person name="Nellist C.F."/>
            <person name="Harrison R.J."/>
        </authorList>
    </citation>
    <scope>NUCLEOTIDE SEQUENCE [LARGE SCALE GENOMIC DNA]</scope>
    <source>
        <strain evidence="11 15">A4</strain>
        <strain evidence="10 16">BC-1</strain>
        <strain evidence="9 20">BC-23</strain>
        <strain evidence="8 14">NOV-27</strain>
        <strain evidence="7 17">NOV-5</strain>
        <strain evidence="6 18">NOV-71</strain>
        <strain evidence="12 21">NOV-77</strain>
        <strain evidence="3 13">NOV-9</strain>
        <strain evidence="5 22">ONT-3</strain>
        <strain evidence="4 19">SCRP245</strain>
    </source>
</reference>
<dbReference type="EMBL" id="QXGC01002312">
    <property type="protein sequence ID" value="KAE9187789.1"/>
    <property type="molecule type" value="Genomic_DNA"/>
</dbReference>
<evidence type="ECO:0000313" key="19">
    <source>
        <dbReference type="Proteomes" id="UP000460718"/>
    </source>
</evidence>
<dbReference type="Proteomes" id="UP000440367">
    <property type="component" value="Unassembled WGS sequence"/>
</dbReference>
<evidence type="ECO:0000313" key="20">
    <source>
        <dbReference type="Proteomes" id="UP000476176"/>
    </source>
</evidence>
<dbReference type="Proteomes" id="UP000440732">
    <property type="component" value="Unassembled WGS sequence"/>
</dbReference>
<keyword evidence="2" id="KW-1133">Transmembrane helix</keyword>
<dbReference type="Proteomes" id="UP000488956">
    <property type="component" value="Unassembled WGS sequence"/>
</dbReference>
<dbReference type="EMBL" id="QXGA01001762">
    <property type="protein sequence ID" value="KAE9111022.1"/>
    <property type="molecule type" value="Genomic_DNA"/>
</dbReference>
<dbReference type="Proteomes" id="UP000441208">
    <property type="component" value="Unassembled WGS sequence"/>
</dbReference>
<dbReference type="Proteomes" id="UP000460718">
    <property type="component" value="Unassembled WGS sequence"/>
</dbReference>
<dbReference type="Proteomes" id="UP000429523">
    <property type="component" value="Unassembled WGS sequence"/>
</dbReference>
<evidence type="ECO:0000313" key="9">
    <source>
        <dbReference type="EMBL" id="KAE9187789.1"/>
    </source>
</evidence>
<dbReference type="EMBL" id="QXFZ01000935">
    <property type="protein sequence ID" value="KAE9100899.1"/>
    <property type="molecule type" value="Genomic_DNA"/>
</dbReference>
<dbReference type="Proteomes" id="UP000476176">
    <property type="component" value="Unassembled WGS sequence"/>
</dbReference>
<feature type="compositionally biased region" description="Basic and acidic residues" evidence="1">
    <location>
        <begin position="754"/>
        <end position="768"/>
    </location>
</feature>
<evidence type="ECO:0000313" key="6">
    <source>
        <dbReference type="EMBL" id="KAE9100899.1"/>
    </source>
</evidence>
<dbReference type="Proteomes" id="UP000486351">
    <property type="component" value="Unassembled WGS sequence"/>
</dbReference>
<feature type="region of interest" description="Disordered" evidence="1">
    <location>
        <begin position="746"/>
        <end position="768"/>
    </location>
</feature>
<evidence type="ECO:0000313" key="17">
    <source>
        <dbReference type="Proteomes" id="UP000440732"/>
    </source>
</evidence>
<evidence type="ECO:0000313" key="3">
    <source>
        <dbReference type="EMBL" id="KAE8925239.1"/>
    </source>
</evidence>
<evidence type="ECO:0000313" key="16">
    <source>
        <dbReference type="Proteomes" id="UP000440367"/>
    </source>
</evidence>
<dbReference type="Proteomes" id="UP000437068">
    <property type="component" value="Unassembled WGS sequence"/>
</dbReference>
<dbReference type="EMBL" id="QXFX01002293">
    <property type="protein sequence ID" value="KAE9078533.1"/>
    <property type="molecule type" value="Genomic_DNA"/>
</dbReference>
<evidence type="ECO:0000313" key="8">
    <source>
        <dbReference type="EMBL" id="KAE9179050.1"/>
    </source>
</evidence>
<evidence type="ECO:0000313" key="10">
    <source>
        <dbReference type="EMBL" id="KAE9218510.1"/>
    </source>
</evidence>
<feature type="transmembrane region" description="Helical" evidence="2">
    <location>
        <begin position="467"/>
        <end position="488"/>
    </location>
</feature>
<feature type="transmembrane region" description="Helical" evidence="2">
    <location>
        <begin position="46"/>
        <end position="65"/>
    </location>
</feature>
<proteinExistence type="predicted"/>
<dbReference type="EMBL" id="QXFW01002290">
    <property type="protein sequence ID" value="KAE8980060.1"/>
    <property type="molecule type" value="Genomic_DNA"/>
</dbReference>
<evidence type="ECO:0000313" key="22">
    <source>
        <dbReference type="Proteomes" id="UP000488956"/>
    </source>
</evidence>
<name>A0A6A3ICH5_9STRA</name>
<accession>A0A6A3ICH5</accession>
<keyword evidence="2" id="KW-0812">Transmembrane</keyword>
<feature type="transmembrane region" description="Helical" evidence="2">
    <location>
        <begin position="383"/>
        <end position="405"/>
    </location>
</feature>
<dbReference type="EMBL" id="QXGB01002325">
    <property type="protein sequence ID" value="KAE9179050.1"/>
    <property type="molecule type" value="Genomic_DNA"/>
</dbReference>
<sequence length="768" mass="84571">MGDVSVNRDIGGSTTKLKHELWTKKTDLSPSHRNTMFSFCGRLRQVALISIAAMGLWPLALQVMLAPQSVFGDGHGDRYEELSYFAFENDHYQVLAPRKLDCRGLQTFLFGGATPTATTDLLRAIPQSTFETVRSYVVNQTTADTAQMLSVSSDILGLPADSSLCFGGVDAEGAIQIETLLSAVDSAAFGVDASCLQGTASHVRVRLQSTEFYVPDTMGELNPSRVSGAMLIVSLLDKSLSPVESSCYDATREARYAMTEGNSEYLRLVTVYSKHLLVEKTCAGFTLFGGKRDTFGCAYSALGTSGAVANLNSDGAQRTYSYPAPWRMIQCSKSGECSSLLFTQLWLSEWTVQQTTSGEVLRHNFVNQKVNEVTVDSTFSIRLVINLQILALVVTAYVTSARGWYKLKCAFISPWAKVMNATTSCTIAKVVRSSYNFILVAQMVLSMMQWRKQLTIDLLVGADTNQAVLRAFGCGTLVVVLAINVIFARAGDLKMQEMEPSFAHVVGFLVSIILFLVSRTESVSASARALLATGMRSVSASDLTQYSGCRGSNVCAMEASLSVYTLVLTIIILGVCFIGLTAHAMLQASTRTASKIGASARVYFHARGKREFLSPDMNSFTRFLDDRSRNAGLYDCSTEIYIKMPGEPVLSTRAQLEACGFVLASSILFRYRDLPLFLFARILPIQILNFFNLTVTTYELIHTNRMMNGVPIGLVADQVIHTHWSKLKDARLDWMDEYFGGDGETSYRSASTDSMRRQQVRKEEEEDY</sequence>
<gene>
    <name evidence="11" type="ORF">PF001_g22986</name>
    <name evidence="10" type="ORF">PF002_g16485</name>
    <name evidence="9" type="ORF">PF004_g22695</name>
    <name evidence="8" type="ORF">PF005_g23833</name>
    <name evidence="7" type="ORF">PF006_g20311</name>
    <name evidence="6" type="ORF">PF007_g15349</name>
    <name evidence="12" type="ORF">PF008_g25957</name>
    <name evidence="3" type="ORF">PF009_g24549</name>
    <name evidence="5" type="ORF">PF010_g23099</name>
    <name evidence="4" type="ORF">PF011_g22593</name>
</gene>
<dbReference type="EMBL" id="QXGE01002291">
    <property type="protein sequence ID" value="KAE9283148.1"/>
    <property type="molecule type" value="Genomic_DNA"/>
</dbReference>
<evidence type="ECO:0000313" key="21">
    <source>
        <dbReference type="Proteomes" id="UP000486351"/>
    </source>
</evidence>
<protein>
    <submittedName>
        <fullName evidence="4">Uncharacterized protein</fullName>
    </submittedName>
</protein>
<evidence type="ECO:0000313" key="11">
    <source>
        <dbReference type="EMBL" id="KAE9283148.1"/>
    </source>
</evidence>
<dbReference type="EMBL" id="QXGD01000977">
    <property type="protein sequence ID" value="KAE9218510.1"/>
    <property type="molecule type" value="Genomic_DNA"/>
</dbReference>
<evidence type="ECO:0000313" key="18">
    <source>
        <dbReference type="Proteomes" id="UP000441208"/>
    </source>
</evidence>
<evidence type="ECO:0000313" key="13">
    <source>
        <dbReference type="Proteomes" id="UP000429523"/>
    </source>
</evidence>
<comment type="caution">
    <text evidence="4">The sequence shown here is derived from an EMBL/GenBank/DDBJ whole genome shotgun (WGS) entry which is preliminary data.</text>
</comment>
<evidence type="ECO:0000313" key="12">
    <source>
        <dbReference type="EMBL" id="KAE9289124.1"/>
    </source>
</evidence>
<keyword evidence="2" id="KW-0472">Membrane</keyword>
<dbReference type="Proteomes" id="UP000433483">
    <property type="component" value="Unassembled WGS sequence"/>
</dbReference>
<dbReference type="AlphaFoldDB" id="A0A6A3ICH5"/>
<organism evidence="4 19">
    <name type="scientific">Phytophthora fragariae</name>
    <dbReference type="NCBI Taxonomy" id="53985"/>
    <lineage>
        <taxon>Eukaryota</taxon>
        <taxon>Sar</taxon>
        <taxon>Stramenopiles</taxon>
        <taxon>Oomycota</taxon>
        <taxon>Peronosporomycetes</taxon>
        <taxon>Peronosporales</taxon>
        <taxon>Peronosporaceae</taxon>
        <taxon>Phytophthora</taxon>
    </lineage>
</organism>
<evidence type="ECO:0000313" key="4">
    <source>
        <dbReference type="EMBL" id="KAE8980060.1"/>
    </source>
</evidence>
<feature type="transmembrane region" description="Helical" evidence="2">
    <location>
        <begin position="500"/>
        <end position="518"/>
    </location>
</feature>
<evidence type="ECO:0000256" key="2">
    <source>
        <dbReference type="SAM" id="Phobius"/>
    </source>
</evidence>
<evidence type="ECO:0000313" key="7">
    <source>
        <dbReference type="EMBL" id="KAE9111022.1"/>
    </source>
</evidence>
<evidence type="ECO:0000256" key="1">
    <source>
        <dbReference type="SAM" id="MobiDB-lite"/>
    </source>
</evidence>
<evidence type="ECO:0000313" key="15">
    <source>
        <dbReference type="Proteomes" id="UP000437068"/>
    </source>
</evidence>
<dbReference type="EMBL" id="QXFY01003056">
    <property type="protein sequence ID" value="KAE9289124.1"/>
    <property type="molecule type" value="Genomic_DNA"/>
</dbReference>